<keyword evidence="3 9" id="KW-0808">Transferase</keyword>
<keyword evidence="7" id="KW-0479">Metal-binding</keyword>
<dbReference type="GO" id="GO:0016780">
    <property type="term" value="F:phosphotransferase activity, for other substituted phosphate groups"/>
    <property type="evidence" value="ECO:0007669"/>
    <property type="project" value="InterPro"/>
</dbReference>
<feature type="binding site" evidence="7">
    <location>
        <position position="173"/>
    </location>
    <ligand>
        <name>Mg(2+)</name>
        <dbReference type="ChEBI" id="CHEBI:18420"/>
    </ligand>
</feature>
<dbReference type="GO" id="GO:0005886">
    <property type="term" value="C:plasma membrane"/>
    <property type="evidence" value="ECO:0007669"/>
    <property type="project" value="UniProtKB-SubCell"/>
</dbReference>
<evidence type="ECO:0000256" key="4">
    <source>
        <dbReference type="ARBA" id="ARBA00022692"/>
    </source>
</evidence>
<dbReference type="AlphaFoldDB" id="A0A519BK13"/>
<sequence length="379" mass="42271">MIAQIILSFFISFFVIGGILLYFAKGGKIGLDDCKGIDVNPDSLGNEKAHKSKPEPQKFHIHIVSRLGGAGIFSAFFIVLIIIGIKIKEIDYIYLPLTALPVFLMGFTEDLTRRISPKFRLLGALVSAILAAYFLNAYLVRIDIGFIDGLLSVKAMAVIFTIFAVTGVANSFNIIDGFNGLSSAVSIIILLSLGYISFKVGDIFLMKACLILAFAIFGFFVWNYPFGKIFLGDGGAYFIGFTIAVVSVLLVDGNKAVSPWFPFLLCIYPIFETLFSMYRRRARKSSSMDADAFHLHSLIYKRLVPHILGTDIKNNQLARNSATSPFLWMLTSFSAVPALLFWNNTPVLIVFAFIFIIVYVWLYKSIVGFKLWKFIKKKA</sequence>
<evidence type="ECO:0000256" key="7">
    <source>
        <dbReference type="PIRSR" id="PIRSR600715-1"/>
    </source>
</evidence>
<comment type="caution">
    <text evidence="9">The sequence shown here is derived from an EMBL/GenBank/DDBJ whole genome shotgun (WGS) entry which is preliminary data.</text>
</comment>
<keyword evidence="4 8" id="KW-0812">Transmembrane</keyword>
<gene>
    <name evidence="9" type="ORF">EVG15_10215</name>
</gene>
<keyword evidence="2" id="KW-1003">Cell membrane</keyword>
<protein>
    <submittedName>
        <fullName evidence="9">Glycosyltransferase</fullName>
    </submittedName>
</protein>
<feature type="transmembrane region" description="Helical" evidence="8">
    <location>
        <begin position="234"/>
        <end position="251"/>
    </location>
</feature>
<dbReference type="Proteomes" id="UP000319296">
    <property type="component" value="Unassembled WGS sequence"/>
</dbReference>
<feature type="binding site" evidence="7">
    <location>
        <position position="233"/>
    </location>
    <ligand>
        <name>Mg(2+)</name>
        <dbReference type="ChEBI" id="CHEBI:18420"/>
    </ligand>
</feature>
<reference evidence="9 10" key="1">
    <citation type="journal article" date="2019" name="ISME J.">
        <title>Insights into ecological role of a new deltaproteobacterial order Candidatus Acidulodesulfobacterales by metagenomics and metatranscriptomics.</title>
        <authorList>
            <person name="Tan S."/>
            <person name="Liu J."/>
            <person name="Fang Y."/>
            <person name="Hedlund B.P."/>
            <person name="Lian Z.H."/>
            <person name="Huang L.Y."/>
            <person name="Li J.T."/>
            <person name="Huang L.N."/>
            <person name="Li W.J."/>
            <person name="Jiang H.C."/>
            <person name="Dong H.L."/>
            <person name="Shu W.S."/>
        </authorList>
    </citation>
    <scope>NUCLEOTIDE SEQUENCE [LARGE SCALE GENOMIC DNA]</scope>
    <source>
        <strain evidence="9">AP1</strain>
    </source>
</reference>
<dbReference type="EMBL" id="SGBB01000029">
    <property type="protein sequence ID" value="RZD17604.1"/>
    <property type="molecule type" value="Genomic_DNA"/>
</dbReference>
<keyword evidence="5 8" id="KW-1133">Transmembrane helix</keyword>
<dbReference type="PANTHER" id="PTHR22926">
    <property type="entry name" value="PHOSPHO-N-ACETYLMURAMOYL-PENTAPEPTIDE-TRANSFERASE"/>
    <property type="match status" value="1"/>
</dbReference>
<dbReference type="GO" id="GO:0009103">
    <property type="term" value="P:lipopolysaccharide biosynthetic process"/>
    <property type="evidence" value="ECO:0007669"/>
    <property type="project" value="TreeGrafter"/>
</dbReference>
<dbReference type="InterPro" id="IPR000715">
    <property type="entry name" value="Glycosyl_transferase_4"/>
</dbReference>
<proteinExistence type="predicted"/>
<evidence type="ECO:0000256" key="5">
    <source>
        <dbReference type="ARBA" id="ARBA00022989"/>
    </source>
</evidence>
<feature type="transmembrane region" description="Helical" evidence="8">
    <location>
        <begin position="181"/>
        <end position="198"/>
    </location>
</feature>
<evidence type="ECO:0000256" key="6">
    <source>
        <dbReference type="ARBA" id="ARBA00023136"/>
    </source>
</evidence>
<keyword evidence="7" id="KW-0460">Magnesium</keyword>
<comment type="cofactor">
    <cofactor evidence="7">
        <name>Mg(2+)</name>
        <dbReference type="ChEBI" id="CHEBI:18420"/>
    </cofactor>
</comment>
<evidence type="ECO:0000256" key="3">
    <source>
        <dbReference type="ARBA" id="ARBA00022679"/>
    </source>
</evidence>
<name>A0A519BK13_9DELT</name>
<feature type="transmembrane region" description="Helical" evidence="8">
    <location>
        <begin position="6"/>
        <end position="24"/>
    </location>
</feature>
<comment type="subcellular location">
    <subcellularLocation>
        <location evidence="1">Cell membrane</location>
        <topology evidence="1">Multi-pass membrane protein</topology>
    </subcellularLocation>
</comment>
<dbReference type="GO" id="GO:0071555">
    <property type="term" value="P:cell wall organization"/>
    <property type="evidence" value="ECO:0007669"/>
    <property type="project" value="TreeGrafter"/>
</dbReference>
<evidence type="ECO:0000313" key="9">
    <source>
        <dbReference type="EMBL" id="RZD17604.1"/>
    </source>
</evidence>
<dbReference type="CDD" id="cd06912">
    <property type="entry name" value="GT_MraY_like"/>
    <property type="match status" value="1"/>
</dbReference>
<feature type="transmembrane region" description="Helical" evidence="8">
    <location>
        <begin position="326"/>
        <end position="342"/>
    </location>
</feature>
<evidence type="ECO:0000313" key="10">
    <source>
        <dbReference type="Proteomes" id="UP000319296"/>
    </source>
</evidence>
<feature type="transmembrane region" description="Helical" evidence="8">
    <location>
        <begin position="348"/>
        <end position="372"/>
    </location>
</feature>
<feature type="transmembrane region" description="Helical" evidence="8">
    <location>
        <begin position="119"/>
        <end position="139"/>
    </location>
</feature>
<feature type="transmembrane region" description="Helical" evidence="8">
    <location>
        <begin position="204"/>
        <end position="222"/>
    </location>
</feature>
<feature type="transmembrane region" description="Helical" evidence="8">
    <location>
        <begin position="63"/>
        <end position="85"/>
    </location>
</feature>
<dbReference type="GO" id="GO:0044038">
    <property type="term" value="P:cell wall macromolecule biosynthetic process"/>
    <property type="evidence" value="ECO:0007669"/>
    <property type="project" value="TreeGrafter"/>
</dbReference>
<dbReference type="PANTHER" id="PTHR22926:SF3">
    <property type="entry name" value="UNDECAPRENYL-PHOSPHATE ALPHA-N-ACETYLGLUCOSAMINYL 1-PHOSPHATE TRANSFERASE"/>
    <property type="match status" value="1"/>
</dbReference>
<dbReference type="GO" id="GO:0046872">
    <property type="term" value="F:metal ion binding"/>
    <property type="evidence" value="ECO:0007669"/>
    <property type="project" value="UniProtKB-KW"/>
</dbReference>
<evidence type="ECO:0000256" key="2">
    <source>
        <dbReference type="ARBA" id="ARBA00022475"/>
    </source>
</evidence>
<feature type="transmembrane region" description="Helical" evidence="8">
    <location>
        <begin position="257"/>
        <end position="278"/>
    </location>
</feature>
<keyword evidence="6 8" id="KW-0472">Membrane</keyword>
<dbReference type="Pfam" id="PF00953">
    <property type="entry name" value="Glycos_transf_4"/>
    <property type="match status" value="1"/>
</dbReference>
<evidence type="ECO:0000256" key="1">
    <source>
        <dbReference type="ARBA" id="ARBA00004651"/>
    </source>
</evidence>
<evidence type="ECO:0000256" key="8">
    <source>
        <dbReference type="SAM" id="Phobius"/>
    </source>
</evidence>
<feature type="transmembrane region" description="Helical" evidence="8">
    <location>
        <begin position="151"/>
        <end position="169"/>
    </location>
</feature>
<organism evidence="9 10">
    <name type="scientific">Candidatus Acididesulfobacter diazotrophicus</name>
    <dbReference type="NCBI Taxonomy" id="2597226"/>
    <lineage>
        <taxon>Bacteria</taxon>
        <taxon>Deltaproteobacteria</taxon>
        <taxon>Candidatus Acidulodesulfobacterales</taxon>
        <taxon>Candidatus Acididesulfobacter</taxon>
    </lineage>
</organism>
<accession>A0A519BK13</accession>